<feature type="coiled-coil region" evidence="1">
    <location>
        <begin position="57"/>
        <end position="101"/>
    </location>
</feature>
<dbReference type="GeneID" id="30177582"/>
<gene>
    <name evidence="3" type="ORF">PICMEDRAFT_15623</name>
</gene>
<name>A0A1E3NNN8_9ASCO</name>
<organism evidence="3 4">
    <name type="scientific">Pichia membranifaciens NRRL Y-2026</name>
    <dbReference type="NCBI Taxonomy" id="763406"/>
    <lineage>
        <taxon>Eukaryota</taxon>
        <taxon>Fungi</taxon>
        <taxon>Dikarya</taxon>
        <taxon>Ascomycota</taxon>
        <taxon>Saccharomycotina</taxon>
        <taxon>Pichiomycetes</taxon>
        <taxon>Pichiales</taxon>
        <taxon>Pichiaceae</taxon>
        <taxon>Pichia</taxon>
    </lineage>
</organism>
<dbReference type="RefSeq" id="XP_019018819.1">
    <property type="nucleotide sequence ID" value="XM_019160895.1"/>
</dbReference>
<evidence type="ECO:0000313" key="3">
    <source>
        <dbReference type="EMBL" id="ODQ47706.1"/>
    </source>
</evidence>
<proteinExistence type="predicted"/>
<accession>A0A1E3NNN8</accession>
<feature type="compositionally biased region" description="Low complexity" evidence="2">
    <location>
        <begin position="140"/>
        <end position="153"/>
    </location>
</feature>
<evidence type="ECO:0000256" key="1">
    <source>
        <dbReference type="SAM" id="Coils"/>
    </source>
</evidence>
<keyword evidence="1" id="KW-0175">Coiled coil</keyword>
<sequence>MAGRETMKGQRNYSNLTKDQLISHILQLESGFQDFSTQSSQVEDLLQQQLNSCLQQLEEKDNTIREMSTQLDKLESTQMQITALETDNDLLESTIRNVRAQLKCEVERHNECIEKIAFLESELEWFKTALKPNKEPKTHAASTSDGFTDTTGTENYINKGEDGGEAKDLWLRDWKKKEESWTDKINLLQSQLDELSKSKAELENKLLQQLGTEKQPGITDDRFSQHLEKELQQLMEHQDELVSSLRQSEQDKEVLKNKLKYLQNKYTKVSQISAMVKLRQRGLAKAYTTPALDPIA</sequence>
<protein>
    <submittedName>
        <fullName evidence="3">Uncharacterized protein</fullName>
    </submittedName>
</protein>
<dbReference type="Proteomes" id="UP000094455">
    <property type="component" value="Unassembled WGS sequence"/>
</dbReference>
<dbReference type="AlphaFoldDB" id="A0A1E3NNN8"/>
<dbReference type="EMBL" id="KV454002">
    <property type="protein sequence ID" value="ODQ47706.1"/>
    <property type="molecule type" value="Genomic_DNA"/>
</dbReference>
<evidence type="ECO:0000313" key="4">
    <source>
        <dbReference type="Proteomes" id="UP000094455"/>
    </source>
</evidence>
<evidence type="ECO:0000256" key="2">
    <source>
        <dbReference type="SAM" id="MobiDB-lite"/>
    </source>
</evidence>
<feature type="region of interest" description="Disordered" evidence="2">
    <location>
        <begin position="135"/>
        <end position="160"/>
    </location>
</feature>
<feature type="coiled-coil region" evidence="1">
    <location>
        <begin position="185"/>
        <end position="265"/>
    </location>
</feature>
<reference evidence="3 4" key="1">
    <citation type="journal article" date="2016" name="Proc. Natl. Acad. Sci. U.S.A.">
        <title>Comparative genomics of biotechnologically important yeasts.</title>
        <authorList>
            <person name="Riley R."/>
            <person name="Haridas S."/>
            <person name="Wolfe K.H."/>
            <person name="Lopes M.R."/>
            <person name="Hittinger C.T."/>
            <person name="Goeker M."/>
            <person name="Salamov A.A."/>
            <person name="Wisecaver J.H."/>
            <person name="Long T.M."/>
            <person name="Calvey C.H."/>
            <person name="Aerts A.L."/>
            <person name="Barry K.W."/>
            <person name="Choi C."/>
            <person name="Clum A."/>
            <person name="Coughlan A.Y."/>
            <person name="Deshpande S."/>
            <person name="Douglass A.P."/>
            <person name="Hanson S.J."/>
            <person name="Klenk H.-P."/>
            <person name="LaButti K.M."/>
            <person name="Lapidus A."/>
            <person name="Lindquist E.A."/>
            <person name="Lipzen A.M."/>
            <person name="Meier-Kolthoff J.P."/>
            <person name="Ohm R.A."/>
            <person name="Otillar R.P."/>
            <person name="Pangilinan J.L."/>
            <person name="Peng Y."/>
            <person name="Rokas A."/>
            <person name="Rosa C.A."/>
            <person name="Scheuner C."/>
            <person name="Sibirny A.A."/>
            <person name="Slot J.C."/>
            <person name="Stielow J.B."/>
            <person name="Sun H."/>
            <person name="Kurtzman C.P."/>
            <person name="Blackwell M."/>
            <person name="Grigoriev I.V."/>
            <person name="Jeffries T.W."/>
        </authorList>
    </citation>
    <scope>NUCLEOTIDE SEQUENCE [LARGE SCALE GENOMIC DNA]</scope>
    <source>
        <strain evidence="3 4">NRRL Y-2026</strain>
    </source>
</reference>
<dbReference type="OrthoDB" id="5877028at2759"/>
<dbReference type="Gene3D" id="6.10.250.1080">
    <property type="match status" value="1"/>
</dbReference>
<keyword evidence="4" id="KW-1185">Reference proteome</keyword>